<dbReference type="RefSeq" id="WP_315731390.1">
    <property type="nucleotide sequence ID" value="NZ_JAVYII010000001.1"/>
</dbReference>
<dbReference type="Pfam" id="PF01575">
    <property type="entry name" value="MaoC_dehydratas"/>
    <property type="match status" value="1"/>
</dbReference>
<comment type="similarity">
    <text evidence="1">Belongs to the enoyl-CoA hydratase/isomerase family.</text>
</comment>
<dbReference type="EMBL" id="JAVYII010000001">
    <property type="protein sequence ID" value="MDT9592151.1"/>
    <property type="molecule type" value="Genomic_DNA"/>
</dbReference>
<comment type="caution">
    <text evidence="3">The sequence shown here is derived from an EMBL/GenBank/DDBJ whole genome shotgun (WGS) entry which is preliminary data.</text>
</comment>
<evidence type="ECO:0000256" key="1">
    <source>
        <dbReference type="ARBA" id="ARBA00005254"/>
    </source>
</evidence>
<reference evidence="3 4" key="1">
    <citation type="submission" date="2023-08" db="EMBL/GenBank/DDBJ databases">
        <title>Nocardioides seae sp. nov., a bacterium isolated from a soil.</title>
        <authorList>
            <person name="Wang X."/>
        </authorList>
    </citation>
    <scope>NUCLEOTIDE SEQUENCE [LARGE SCALE GENOMIC DNA]</scope>
    <source>
        <strain evidence="3 4">YZH12</strain>
    </source>
</reference>
<dbReference type="Gene3D" id="3.10.129.10">
    <property type="entry name" value="Hotdog Thioesterase"/>
    <property type="match status" value="1"/>
</dbReference>
<dbReference type="InterPro" id="IPR029069">
    <property type="entry name" value="HotDog_dom_sf"/>
</dbReference>
<organism evidence="3 4">
    <name type="scientific">Nocardioides imazamoxiresistens</name>
    <dbReference type="NCBI Taxonomy" id="3231893"/>
    <lineage>
        <taxon>Bacteria</taxon>
        <taxon>Bacillati</taxon>
        <taxon>Actinomycetota</taxon>
        <taxon>Actinomycetes</taxon>
        <taxon>Propionibacteriales</taxon>
        <taxon>Nocardioidaceae</taxon>
        <taxon>Nocardioides</taxon>
    </lineage>
</organism>
<proteinExistence type="inferred from homology"/>
<evidence type="ECO:0000313" key="4">
    <source>
        <dbReference type="Proteomes" id="UP001268542"/>
    </source>
</evidence>
<dbReference type="InterPro" id="IPR002539">
    <property type="entry name" value="MaoC-like_dom"/>
</dbReference>
<name>A0ABU3PSI3_9ACTN</name>
<dbReference type="SUPFAM" id="SSF54637">
    <property type="entry name" value="Thioesterase/thiol ester dehydrase-isomerase"/>
    <property type="match status" value="1"/>
</dbReference>
<gene>
    <name evidence="3" type="ORF">RDV89_03685</name>
</gene>
<evidence type="ECO:0000259" key="2">
    <source>
        <dbReference type="Pfam" id="PF01575"/>
    </source>
</evidence>
<keyword evidence="4" id="KW-1185">Reference proteome</keyword>
<protein>
    <submittedName>
        <fullName evidence="3">MaoC/PaaZ C-terminal domain-containing protein</fullName>
    </submittedName>
</protein>
<accession>A0ABU3PSI3</accession>
<evidence type="ECO:0000313" key="3">
    <source>
        <dbReference type="EMBL" id="MDT9592151.1"/>
    </source>
</evidence>
<feature type="domain" description="MaoC-like" evidence="2">
    <location>
        <begin position="26"/>
        <end position="101"/>
    </location>
</feature>
<dbReference type="Proteomes" id="UP001268542">
    <property type="component" value="Unassembled WGS sequence"/>
</dbReference>
<sequence>MSGPDPAPGVGDVLPWLKRVPGLAHWNRFAAVNDEFVPIHMDDEAGRRAGYPGAIGMGRLQWAYVHVLLRSWLPDGGRVERVDLRFVAPNLRDRPVRVGGRVTAVEEAGAGGVERAGCRVAVELVVEDDAGACLARGSARVHIPV</sequence>